<feature type="domain" description="Cytosol aminopeptidase" evidence="5">
    <location>
        <begin position="381"/>
        <end position="388"/>
    </location>
</feature>
<name>A0A915ETW9_9CEST</name>
<dbReference type="PRINTS" id="PR00481">
    <property type="entry name" value="LAMNOPPTDASE"/>
</dbReference>
<dbReference type="GO" id="GO:0070006">
    <property type="term" value="F:metalloaminopeptidase activity"/>
    <property type="evidence" value="ECO:0007669"/>
    <property type="project" value="InterPro"/>
</dbReference>
<dbReference type="GO" id="GO:0006508">
    <property type="term" value="P:proteolysis"/>
    <property type="evidence" value="ECO:0007669"/>
    <property type="project" value="UniProtKB-KW"/>
</dbReference>
<keyword evidence="3" id="KW-0645">Protease</keyword>
<dbReference type="GO" id="GO:0005737">
    <property type="term" value="C:cytoplasm"/>
    <property type="evidence" value="ECO:0007669"/>
    <property type="project" value="InterPro"/>
</dbReference>
<dbReference type="AlphaFoldDB" id="A0A915ETW9"/>
<dbReference type="InterPro" id="IPR000819">
    <property type="entry name" value="Peptidase_M17_C"/>
</dbReference>
<evidence type="ECO:0000256" key="1">
    <source>
        <dbReference type="ARBA" id="ARBA00009528"/>
    </source>
</evidence>
<comment type="similarity">
    <text evidence="1">Belongs to the peptidase M17 family.</text>
</comment>
<evidence type="ECO:0000256" key="4">
    <source>
        <dbReference type="ARBA" id="ARBA00022801"/>
    </source>
</evidence>
<accession>A0A915ETW9</accession>
<dbReference type="WBParaSite" id="maker-E.canG7_contigs_3201-snap-gene-0.27-mRNA-1">
    <property type="protein sequence ID" value="maker-E.canG7_contigs_3201-snap-gene-0.27-mRNA-1"/>
    <property type="gene ID" value="EcG7_03261"/>
</dbReference>
<protein>
    <submittedName>
        <fullName evidence="7">Cytosol aminopeptidase domain-containing protein</fullName>
    </submittedName>
</protein>
<keyword evidence="6" id="KW-1185">Reference proteome</keyword>
<dbReference type="Gene3D" id="3.40.630.10">
    <property type="entry name" value="Zn peptidases"/>
    <property type="match status" value="1"/>
</dbReference>
<dbReference type="PANTHER" id="PTHR11963:SF48">
    <property type="entry name" value="DIPEPTIDASE B, ISOFORM A"/>
    <property type="match status" value="1"/>
</dbReference>
<sequence length="544" mass="58464">SRRTVMLEQAALKPNDMVGRSVYLSTRLAHGCNEGTGSVGVPLSCSRIVDADCDIVVFVNDAIRSLGSPLSSLEQSLAEFEKVNPKLSESCEIIPFPNHPCQRLIFGPTGKLDGDTADSRNISDAAFKAIKMAHRIGCRRPLLVLGDIASGPKDALWMEKEFPLLNAILGALHALYNPLELREAFPEKARKFDNLLVFGASERILRVAYAMEEGRRVARDIAGSDPERMSAPRIVEYLKCEFASTPEVIMQVREIDTSAYPLIAAVNRAASGVERHNGKVVHLTYKGGSPVDTTLFLIGKGITYDTGGTDVKAGGVMAGMHRDKSGAAAVAGFFRTLSLLKPKGLSVHGAMALVRNSIGCDGYVADEIITSRAGRRVRVGNTDAEGRMVMTDLLCEAKEQAMNAANPFLFTFATLTGHAVSAYSCYTAIMDNGPAHKQGVASDLQRAGDQVSDMAEISTIRREDYEAVKGHSEYEDLLQCNNLPSSATPRGHQFPAAFMIAASGLDEHGLGSEQKHLPYTHLDIAGSAGGIDVLPTGAPLLMFV</sequence>
<proteinExistence type="inferred from homology"/>
<evidence type="ECO:0000256" key="2">
    <source>
        <dbReference type="ARBA" id="ARBA00022438"/>
    </source>
</evidence>
<keyword evidence="4" id="KW-0378">Hydrolase</keyword>
<dbReference type="InterPro" id="IPR011356">
    <property type="entry name" value="Leucine_aapep/pepB"/>
</dbReference>
<evidence type="ECO:0000256" key="3">
    <source>
        <dbReference type="ARBA" id="ARBA00022670"/>
    </source>
</evidence>
<dbReference type="SUPFAM" id="SSF53187">
    <property type="entry name" value="Zn-dependent exopeptidases"/>
    <property type="match status" value="1"/>
</dbReference>
<dbReference type="Proteomes" id="UP000887562">
    <property type="component" value="Unplaced"/>
</dbReference>
<dbReference type="GO" id="GO:0030145">
    <property type="term" value="F:manganese ion binding"/>
    <property type="evidence" value="ECO:0007669"/>
    <property type="project" value="InterPro"/>
</dbReference>
<evidence type="ECO:0000259" key="5">
    <source>
        <dbReference type="PROSITE" id="PS00631"/>
    </source>
</evidence>
<reference evidence="7" key="1">
    <citation type="submission" date="2022-11" db="UniProtKB">
        <authorList>
            <consortium name="WormBaseParasite"/>
        </authorList>
    </citation>
    <scope>IDENTIFICATION</scope>
</reference>
<evidence type="ECO:0000313" key="6">
    <source>
        <dbReference type="Proteomes" id="UP000887562"/>
    </source>
</evidence>
<organism evidence="6 7">
    <name type="scientific">Echinococcus canadensis</name>
    <dbReference type="NCBI Taxonomy" id="519352"/>
    <lineage>
        <taxon>Eukaryota</taxon>
        <taxon>Metazoa</taxon>
        <taxon>Spiralia</taxon>
        <taxon>Lophotrochozoa</taxon>
        <taxon>Platyhelminthes</taxon>
        <taxon>Cestoda</taxon>
        <taxon>Eucestoda</taxon>
        <taxon>Cyclophyllidea</taxon>
        <taxon>Taeniidae</taxon>
        <taxon>Echinococcus</taxon>
        <taxon>Echinococcus canadensis group</taxon>
    </lineage>
</organism>
<dbReference type="PANTHER" id="PTHR11963">
    <property type="entry name" value="LEUCINE AMINOPEPTIDASE-RELATED"/>
    <property type="match status" value="1"/>
</dbReference>
<dbReference type="InterPro" id="IPR043472">
    <property type="entry name" value="Macro_dom-like"/>
</dbReference>
<evidence type="ECO:0000313" key="7">
    <source>
        <dbReference type="WBParaSite" id="maker-E.canG7_contigs_3201-snap-gene-0.27-mRNA-1"/>
    </source>
</evidence>
<keyword evidence="2" id="KW-0031">Aminopeptidase</keyword>
<dbReference type="PROSITE" id="PS00631">
    <property type="entry name" value="CYTOSOL_AP"/>
    <property type="match status" value="1"/>
</dbReference>
<dbReference type="SUPFAM" id="SSF52949">
    <property type="entry name" value="Macro domain-like"/>
    <property type="match status" value="1"/>
</dbReference>
<dbReference type="Pfam" id="PF00883">
    <property type="entry name" value="Peptidase_M17"/>
    <property type="match status" value="1"/>
</dbReference>